<dbReference type="EMBL" id="BALG01000007">
    <property type="protein sequence ID" value="GAC40798.1"/>
    <property type="molecule type" value="Genomic_DNA"/>
</dbReference>
<name>M9M154_PAEPP</name>
<reference evidence="3 4" key="1">
    <citation type="submission" date="2012-10" db="EMBL/GenBank/DDBJ databases">
        <title>Draft Genome Sequence of Paenibacillus popilliae ATCC 14706T.</title>
        <authorList>
            <person name="Iiyama K."/>
            <person name="Mori K."/>
            <person name="Mon H."/>
            <person name="Chieda Y."/>
            <person name="Lee J.M."/>
            <person name="Kusakabe T."/>
            <person name="Tashiro K."/>
            <person name="Asano S."/>
            <person name="Yasunaga-Aoki C."/>
            <person name="Shimizu S."/>
        </authorList>
    </citation>
    <scope>NUCLEOTIDE SEQUENCE [LARGE SCALE GENOMIC DNA]</scope>
    <source>
        <strain evidence="3 4">ATCC 14706</strain>
    </source>
</reference>
<keyword evidence="4" id="KW-1185">Reference proteome</keyword>
<protein>
    <submittedName>
        <fullName evidence="3">Transposase and inactivated derivative</fullName>
    </submittedName>
</protein>
<dbReference type="InterPro" id="IPR004291">
    <property type="entry name" value="Transposase_IS66_central"/>
</dbReference>
<evidence type="ECO:0000259" key="1">
    <source>
        <dbReference type="Pfam" id="PF03050"/>
    </source>
</evidence>
<dbReference type="Proteomes" id="UP000029453">
    <property type="component" value="Unassembled WGS sequence"/>
</dbReference>
<dbReference type="Pfam" id="PF13005">
    <property type="entry name" value="zf-IS66"/>
    <property type="match status" value="1"/>
</dbReference>
<feature type="domain" description="Transposase IS66 zinc-finger binding" evidence="2">
    <location>
        <begin position="48"/>
        <end position="92"/>
    </location>
</feature>
<organism evidence="3 4">
    <name type="scientific">Paenibacillus popilliae ATCC 14706</name>
    <dbReference type="NCBI Taxonomy" id="1212764"/>
    <lineage>
        <taxon>Bacteria</taxon>
        <taxon>Bacillati</taxon>
        <taxon>Bacillota</taxon>
        <taxon>Bacilli</taxon>
        <taxon>Bacillales</taxon>
        <taxon>Paenibacillaceae</taxon>
        <taxon>Paenibacillus</taxon>
    </lineage>
</organism>
<accession>M9M154</accession>
<evidence type="ECO:0000313" key="3">
    <source>
        <dbReference type="EMBL" id="GAC40798.1"/>
    </source>
</evidence>
<dbReference type="Pfam" id="PF03050">
    <property type="entry name" value="DDE_Tnp_IS66"/>
    <property type="match status" value="1"/>
</dbReference>
<dbReference type="AlphaFoldDB" id="M9M154"/>
<comment type="caution">
    <text evidence="3">The sequence shown here is derived from an EMBL/GenBank/DDBJ whole genome shotgun (WGS) entry which is preliminary data.</text>
</comment>
<dbReference type="InterPro" id="IPR024474">
    <property type="entry name" value="Znf_dom_IS66"/>
</dbReference>
<feature type="domain" description="Transposase IS66 central" evidence="1">
    <location>
        <begin position="113"/>
        <end position="212"/>
    </location>
</feature>
<dbReference type="InterPro" id="IPR052344">
    <property type="entry name" value="Transposase-related"/>
</dbReference>
<gene>
    <name evidence="3" type="ORF">PPOP_0125</name>
</gene>
<sequence length="252" mass="28728">MEVEAKPEQEQSSVETIAYTRKKYPGQREEKLAGLPEETVEYRLAEAEQICPCCGYKLHEMGSQTRRELIFIPAQVKVLNHVRFQYSCRHCEREEIATPILTAPMPQPIQPGSLASPSAVAHILNQKYGQGVPLYRQEQELRRQGVNLSRQTMANWVIAAATLWFIPLYERMHALLVERDHLHADETPLQVLREPRRSAEQESYMWLSAADGWNRPSCCTTTSKAARASIPGTFCPAFRDICKWTATPDTTK</sequence>
<dbReference type="PANTHER" id="PTHR33678">
    <property type="entry name" value="BLL1576 PROTEIN"/>
    <property type="match status" value="1"/>
</dbReference>
<proteinExistence type="predicted"/>
<evidence type="ECO:0000313" key="4">
    <source>
        <dbReference type="Proteomes" id="UP000029453"/>
    </source>
</evidence>
<evidence type="ECO:0000259" key="2">
    <source>
        <dbReference type="Pfam" id="PF13005"/>
    </source>
</evidence>